<dbReference type="Proteomes" id="UP001055879">
    <property type="component" value="Linkage Group LG06"/>
</dbReference>
<keyword evidence="2" id="KW-1185">Reference proteome</keyword>
<dbReference type="EMBL" id="CM042052">
    <property type="protein sequence ID" value="KAI3718729.1"/>
    <property type="molecule type" value="Genomic_DNA"/>
</dbReference>
<evidence type="ECO:0000313" key="2">
    <source>
        <dbReference type="Proteomes" id="UP001055879"/>
    </source>
</evidence>
<gene>
    <name evidence="1" type="ORF">L6452_19611</name>
</gene>
<name>A0ACB9B8N0_ARCLA</name>
<organism evidence="1 2">
    <name type="scientific">Arctium lappa</name>
    <name type="common">Greater burdock</name>
    <name type="synonym">Lappa major</name>
    <dbReference type="NCBI Taxonomy" id="4217"/>
    <lineage>
        <taxon>Eukaryota</taxon>
        <taxon>Viridiplantae</taxon>
        <taxon>Streptophyta</taxon>
        <taxon>Embryophyta</taxon>
        <taxon>Tracheophyta</taxon>
        <taxon>Spermatophyta</taxon>
        <taxon>Magnoliopsida</taxon>
        <taxon>eudicotyledons</taxon>
        <taxon>Gunneridae</taxon>
        <taxon>Pentapetalae</taxon>
        <taxon>asterids</taxon>
        <taxon>campanulids</taxon>
        <taxon>Asterales</taxon>
        <taxon>Asteraceae</taxon>
        <taxon>Carduoideae</taxon>
        <taxon>Cardueae</taxon>
        <taxon>Arctiinae</taxon>
        <taxon>Arctium</taxon>
    </lineage>
</organism>
<reference evidence="2" key="1">
    <citation type="journal article" date="2022" name="Mol. Ecol. Resour.">
        <title>The genomes of chicory, endive, great burdock and yacon provide insights into Asteraceae palaeo-polyploidization history and plant inulin production.</title>
        <authorList>
            <person name="Fan W."/>
            <person name="Wang S."/>
            <person name="Wang H."/>
            <person name="Wang A."/>
            <person name="Jiang F."/>
            <person name="Liu H."/>
            <person name="Zhao H."/>
            <person name="Xu D."/>
            <person name="Zhang Y."/>
        </authorList>
    </citation>
    <scope>NUCLEOTIDE SEQUENCE [LARGE SCALE GENOMIC DNA]</scope>
    <source>
        <strain evidence="2">cv. Niubang</strain>
    </source>
</reference>
<sequence>MRWPSSLIPPNKTTNDDDTPKSCDIEFGDLLPKSLIICKPFENAFQQAFKMANVGSSKYNKGMYYALESIHNIIEALPEIWESVMKSKDVRDSQKIAIETPVKA</sequence>
<comment type="caution">
    <text evidence="1">The sequence shown here is derived from an EMBL/GenBank/DDBJ whole genome shotgun (WGS) entry which is preliminary data.</text>
</comment>
<accession>A0ACB9B8N0</accession>
<evidence type="ECO:0000313" key="1">
    <source>
        <dbReference type="EMBL" id="KAI3718729.1"/>
    </source>
</evidence>
<protein>
    <submittedName>
        <fullName evidence="1">Uncharacterized protein</fullName>
    </submittedName>
</protein>
<proteinExistence type="predicted"/>
<reference evidence="1 2" key="2">
    <citation type="journal article" date="2022" name="Mol. Ecol. Resour.">
        <title>The genomes of chicory, endive, great burdock and yacon provide insights into Asteraceae paleo-polyploidization history and plant inulin production.</title>
        <authorList>
            <person name="Fan W."/>
            <person name="Wang S."/>
            <person name="Wang H."/>
            <person name="Wang A."/>
            <person name="Jiang F."/>
            <person name="Liu H."/>
            <person name="Zhao H."/>
            <person name="Xu D."/>
            <person name="Zhang Y."/>
        </authorList>
    </citation>
    <scope>NUCLEOTIDE SEQUENCE [LARGE SCALE GENOMIC DNA]</scope>
    <source>
        <strain evidence="2">cv. Niubang</strain>
    </source>
</reference>